<dbReference type="AlphaFoldDB" id="A0A7K0HR37"/>
<dbReference type="GO" id="GO:0071555">
    <property type="term" value="P:cell wall organization"/>
    <property type="evidence" value="ECO:0007669"/>
    <property type="project" value="UniProtKB-KW"/>
</dbReference>
<dbReference type="InterPro" id="IPR000182">
    <property type="entry name" value="GNAT_dom"/>
</dbReference>
<protein>
    <submittedName>
        <fullName evidence="8">Peptidoglycan bridge formation glycyltransferase FemA/FemB family protein</fullName>
    </submittedName>
</protein>
<dbReference type="InterPro" id="IPR016181">
    <property type="entry name" value="Acyl_CoA_acyltransferase"/>
</dbReference>
<keyword evidence="2 8" id="KW-0808">Transferase</keyword>
<feature type="domain" description="N-acetyltransferase" evidence="7">
    <location>
        <begin position="201"/>
        <end position="357"/>
    </location>
</feature>
<evidence type="ECO:0000256" key="4">
    <source>
        <dbReference type="ARBA" id="ARBA00022984"/>
    </source>
</evidence>
<dbReference type="Proteomes" id="UP000441358">
    <property type="component" value="Unassembled WGS sequence"/>
</dbReference>
<dbReference type="GO" id="GO:0016747">
    <property type="term" value="F:acyltransferase activity, transferring groups other than amino-acyl groups"/>
    <property type="evidence" value="ECO:0007669"/>
    <property type="project" value="InterPro"/>
</dbReference>
<sequence length="373" mass="43432">MNIRLEPKEITDAYSTPIVQQTSFWSKVKEQLGMSSCAFDYSVRNSELYTHVGGYTYTQADFIMFFQYLNREDYIAYLPYGPEIEPSEENQGIFLEELSESLRSFLPKHCIALRYDLNWESHWCKADDFDEEGRWIGLPGKESQEIKLNYGTCCHNLRKANTNILPVNTIVLDLSTTEEKLLARMKPKTRYNIRLALKRGVEVRSAGIEGLQIWYSLYKETALRNGLHLNDIQYFHSIFASKMECDDPKVNVKLLIAYHDNTPLAAMFLVFSSHRATYLYGASSSSHRNLMPTYALQWRAIQLAREHNCLEYDMFGIAPYADASHPMYGLYKFKHGFGGEIYHQLGCWDYPLKEDMYQYFTAKEMSLQGYYQP</sequence>
<evidence type="ECO:0000256" key="3">
    <source>
        <dbReference type="ARBA" id="ARBA00022960"/>
    </source>
</evidence>
<gene>
    <name evidence="8" type="ORF">GKD66_19205</name>
</gene>
<dbReference type="PANTHER" id="PTHR36174">
    <property type="entry name" value="LIPID II:GLYCINE GLYCYLTRANSFERASE"/>
    <property type="match status" value="1"/>
</dbReference>
<dbReference type="InterPro" id="IPR050644">
    <property type="entry name" value="PG_Glycine_Bridge_Synth"/>
</dbReference>
<dbReference type="EMBL" id="WKMC01000016">
    <property type="protein sequence ID" value="MRZ52307.1"/>
    <property type="molecule type" value="Genomic_DNA"/>
</dbReference>
<keyword evidence="3" id="KW-0133">Cell shape</keyword>
<dbReference type="RefSeq" id="WP_008675265.1">
    <property type="nucleotide sequence ID" value="NZ_CAXSSW010000002.1"/>
</dbReference>
<accession>A0A7K0HR37</accession>
<dbReference type="GO" id="GO:0009252">
    <property type="term" value="P:peptidoglycan biosynthetic process"/>
    <property type="evidence" value="ECO:0007669"/>
    <property type="project" value="UniProtKB-KW"/>
</dbReference>
<dbReference type="OMA" id="HRMGCWD"/>
<dbReference type="GO" id="GO:0008360">
    <property type="term" value="P:regulation of cell shape"/>
    <property type="evidence" value="ECO:0007669"/>
    <property type="project" value="UniProtKB-KW"/>
</dbReference>
<organism evidence="8 9">
    <name type="scientific">Parabacteroides distasonis</name>
    <dbReference type="NCBI Taxonomy" id="823"/>
    <lineage>
        <taxon>Bacteria</taxon>
        <taxon>Pseudomonadati</taxon>
        <taxon>Bacteroidota</taxon>
        <taxon>Bacteroidia</taxon>
        <taxon>Bacteroidales</taxon>
        <taxon>Tannerellaceae</taxon>
        <taxon>Parabacteroides</taxon>
    </lineage>
</organism>
<dbReference type="GO" id="GO:0016755">
    <property type="term" value="F:aminoacyltransferase activity"/>
    <property type="evidence" value="ECO:0007669"/>
    <property type="project" value="InterPro"/>
</dbReference>
<proteinExistence type="inferred from homology"/>
<evidence type="ECO:0000313" key="9">
    <source>
        <dbReference type="Proteomes" id="UP000441358"/>
    </source>
</evidence>
<keyword evidence="6" id="KW-0961">Cell wall biogenesis/degradation</keyword>
<dbReference type="PROSITE" id="PS51186">
    <property type="entry name" value="GNAT"/>
    <property type="match status" value="1"/>
</dbReference>
<dbReference type="Pfam" id="PF02388">
    <property type="entry name" value="FemAB"/>
    <property type="match status" value="2"/>
</dbReference>
<name>A0A7K0HR37_PARDI</name>
<keyword evidence="5" id="KW-0012">Acyltransferase</keyword>
<comment type="similarity">
    <text evidence="1">Belongs to the FemABX family.</text>
</comment>
<evidence type="ECO:0000256" key="6">
    <source>
        <dbReference type="ARBA" id="ARBA00023316"/>
    </source>
</evidence>
<dbReference type="Gene3D" id="3.40.630.30">
    <property type="match status" value="1"/>
</dbReference>
<comment type="caution">
    <text evidence="8">The sequence shown here is derived from an EMBL/GenBank/DDBJ whole genome shotgun (WGS) entry which is preliminary data.</text>
</comment>
<dbReference type="PROSITE" id="PS51191">
    <property type="entry name" value="FEMABX"/>
    <property type="match status" value="1"/>
</dbReference>
<keyword evidence="4" id="KW-0573">Peptidoglycan synthesis</keyword>
<dbReference type="PANTHER" id="PTHR36174:SF1">
    <property type="entry name" value="LIPID II:GLYCINE GLYCYLTRANSFERASE"/>
    <property type="match status" value="1"/>
</dbReference>
<evidence type="ECO:0000259" key="7">
    <source>
        <dbReference type="PROSITE" id="PS51186"/>
    </source>
</evidence>
<evidence type="ECO:0000256" key="1">
    <source>
        <dbReference type="ARBA" id="ARBA00009943"/>
    </source>
</evidence>
<evidence type="ECO:0000256" key="2">
    <source>
        <dbReference type="ARBA" id="ARBA00022679"/>
    </source>
</evidence>
<dbReference type="SUPFAM" id="SSF55729">
    <property type="entry name" value="Acyl-CoA N-acyltransferases (Nat)"/>
    <property type="match status" value="1"/>
</dbReference>
<evidence type="ECO:0000256" key="5">
    <source>
        <dbReference type="ARBA" id="ARBA00023315"/>
    </source>
</evidence>
<reference evidence="8 9" key="1">
    <citation type="journal article" date="2019" name="Nat. Med.">
        <title>A library of human gut bacterial isolates paired with longitudinal multiomics data enables mechanistic microbiome research.</title>
        <authorList>
            <person name="Poyet M."/>
            <person name="Groussin M."/>
            <person name="Gibbons S.M."/>
            <person name="Avila-Pacheco J."/>
            <person name="Jiang X."/>
            <person name="Kearney S.M."/>
            <person name="Perrotta A.R."/>
            <person name="Berdy B."/>
            <person name="Zhao S."/>
            <person name="Lieberman T.D."/>
            <person name="Swanson P.K."/>
            <person name="Smith M."/>
            <person name="Roesemann S."/>
            <person name="Alexander J.E."/>
            <person name="Rich S.A."/>
            <person name="Livny J."/>
            <person name="Vlamakis H."/>
            <person name="Clish C."/>
            <person name="Bullock K."/>
            <person name="Deik A."/>
            <person name="Scott J."/>
            <person name="Pierce K.A."/>
            <person name="Xavier R.J."/>
            <person name="Alm E.J."/>
        </authorList>
    </citation>
    <scope>NUCLEOTIDE SEQUENCE [LARGE SCALE GENOMIC DNA]</scope>
    <source>
        <strain evidence="8 9">BIOML-A32</strain>
    </source>
</reference>
<evidence type="ECO:0000313" key="8">
    <source>
        <dbReference type="EMBL" id="MRZ52307.1"/>
    </source>
</evidence>
<dbReference type="InterPro" id="IPR003447">
    <property type="entry name" value="FEMABX"/>
</dbReference>